<evidence type="ECO:0000259" key="8">
    <source>
        <dbReference type="Pfam" id="PF13478"/>
    </source>
</evidence>
<keyword evidence="6" id="KW-0131">Cell cycle</keyword>
<gene>
    <name evidence="9" type="ORF">H1V43_38390</name>
</gene>
<sequence>MPARRNRWCRQSTPFVLRKRGKPLMPLLKRALKLPVAYNGAMGSRRTHEDRTRRMREAGATDQELARLRSPIGLDLCARNPEGTALSIVAELVADRHGGWGLSLIRTRRPIHRDIAAVSCGVSDRSIGLHWETDRHVELYTSGQMTDVPRTVRAMVVAVPPHSGKEGGAMPDKQPESTAGRPALDHISSLPMRVHRILGPSTRLPMRAAFHYDPADPLTVDVCLRPPHGPTVTWVISRDLLFEGTQGHTGMGDVRLWPSPTHPRPVMYMQLESRGMTALFEVSLYTLEAWLLSTYDLVPPGTELDGFNWDLFVERLLGDA</sequence>
<keyword evidence="10" id="KW-1185">Reference proteome</keyword>
<feature type="domain" description="XdhC Rossmann" evidence="8">
    <location>
        <begin position="26"/>
        <end position="92"/>
    </location>
</feature>
<dbReference type="InterPro" id="IPR006776">
    <property type="entry name" value="SsgB"/>
</dbReference>
<accession>A0A7W2D944</accession>
<protein>
    <submittedName>
        <fullName evidence="9">SsgA family sporulation/cell division regulator</fullName>
    </submittedName>
</protein>
<evidence type="ECO:0000256" key="3">
    <source>
        <dbReference type="ARBA" id="ARBA00022618"/>
    </source>
</evidence>
<evidence type="ECO:0000256" key="2">
    <source>
        <dbReference type="ARBA" id="ARBA00009323"/>
    </source>
</evidence>
<evidence type="ECO:0000256" key="5">
    <source>
        <dbReference type="ARBA" id="ARBA00023210"/>
    </source>
</evidence>
<keyword evidence="5" id="KW-0717">Septation</keyword>
<name>A0A7W2D944_9ACTN</name>
<dbReference type="Proteomes" id="UP000586976">
    <property type="component" value="Unassembled WGS sequence"/>
</dbReference>
<evidence type="ECO:0000313" key="10">
    <source>
        <dbReference type="Proteomes" id="UP000586976"/>
    </source>
</evidence>
<evidence type="ECO:0000256" key="1">
    <source>
        <dbReference type="ARBA" id="ARBA00004431"/>
    </source>
</evidence>
<reference evidence="9 10" key="1">
    <citation type="submission" date="2020-07" db="EMBL/GenBank/DDBJ databases">
        <title>Streptomyces isolated from Indian soil.</title>
        <authorList>
            <person name="Mandal S."/>
            <person name="Maiti P.K."/>
        </authorList>
    </citation>
    <scope>NUCLEOTIDE SEQUENCE [LARGE SCALE GENOMIC DNA]</scope>
    <source>
        <strain evidence="9 10">PSKA54</strain>
    </source>
</reference>
<proteinExistence type="inferred from homology"/>
<dbReference type="GO" id="GO:0000917">
    <property type="term" value="P:division septum assembly"/>
    <property type="evidence" value="ECO:0007669"/>
    <property type="project" value="UniProtKB-KW"/>
</dbReference>
<dbReference type="Pfam" id="PF04686">
    <property type="entry name" value="SsgA"/>
    <property type="match status" value="1"/>
</dbReference>
<comment type="subcellular location">
    <subcellularLocation>
        <location evidence="1">Cell septum</location>
    </subcellularLocation>
</comment>
<comment type="similarity">
    <text evidence="2">Belongs to the SsgA family.</text>
</comment>
<evidence type="ECO:0000313" key="9">
    <source>
        <dbReference type="EMBL" id="MBA4867057.1"/>
    </source>
</evidence>
<evidence type="ECO:0000256" key="6">
    <source>
        <dbReference type="ARBA" id="ARBA00023306"/>
    </source>
</evidence>
<dbReference type="InterPro" id="IPR052698">
    <property type="entry name" value="MoCofactor_Util/Proc"/>
</dbReference>
<dbReference type="AlphaFoldDB" id="A0A7W2D944"/>
<dbReference type="GO" id="GO:0030435">
    <property type="term" value="P:sporulation resulting in formation of a cellular spore"/>
    <property type="evidence" value="ECO:0007669"/>
    <property type="project" value="UniProtKB-KW"/>
</dbReference>
<keyword evidence="4" id="KW-0749">Sporulation</keyword>
<organism evidence="9 10">
    <name type="scientific">Streptomyces himalayensis subsp. aureolus</name>
    <dbReference type="NCBI Taxonomy" id="2758039"/>
    <lineage>
        <taxon>Bacteria</taxon>
        <taxon>Bacillati</taxon>
        <taxon>Actinomycetota</taxon>
        <taxon>Actinomycetes</taxon>
        <taxon>Kitasatosporales</taxon>
        <taxon>Streptomycetaceae</taxon>
        <taxon>Streptomyces</taxon>
        <taxon>Streptomyces himalayensis</taxon>
    </lineage>
</organism>
<dbReference type="EMBL" id="JACEQY010000088">
    <property type="protein sequence ID" value="MBA4867057.1"/>
    <property type="molecule type" value="Genomic_DNA"/>
</dbReference>
<evidence type="ECO:0000256" key="7">
    <source>
        <dbReference type="SAM" id="MobiDB-lite"/>
    </source>
</evidence>
<comment type="caution">
    <text evidence="9">The sequence shown here is derived from an EMBL/GenBank/DDBJ whole genome shotgun (WGS) entry which is preliminary data.</text>
</comment>
<dbReference type="Gene3D" id="3.40.50.720">
    <property type="entry name" value="NAD(P)-binding Rossmann-like Domain"/>
    <property type="match status" value="1"/>
</dbReference>
<dbReference type="PANTHER" id="PTHR30388:SF4">
    <property type="entry name" value="MOLYBDENUM COFACTOR INSERTION CHAPERONE PAOD"/>
    <property type="match status" value="1"/>
</dbReference>
<dbReference type="InterPro" id="IPR027051">
    <property type="entry name" value="XdhC_Rossmann_dom"/>
</dbReference>
<evidence type="ECO:0000256" key="4">
    <source>
        <dbReference type="ARBA" id="ARBA00022969"/>
    </source>
</evidence>
<dbReference type="Pfam" id="PF13478">
    <property type="entry name" value="XdhC_C"/>
    <property type="match status" value="1"/>
</dbReference>
<dbReference type="PANTHER" id="PTHR30388">
    <property type="entry name" value="ALDEHYDE OXIDOREDUCTASE MOLYBDENUM COFACTOR ASSEMBLY PROTEIN"/>
    <property type="match status" value="1"/>
</dbReference>
<feature type="region of interest" description="Disordered" evidence="7">
    <location>
        <begin position="42"/>
        <end position="61"/>
    </location>
</feature>
<keyword evidence="3 9" id="KW-0132">Cell division</keyword>
<dbReference type="Gene3D" id="2.30.31.20">
    <property type="entry name" value="Sporulation-specific cell division protein SsgB"/>
    <property type="match status" value="1"/>
</dbReference>
<dbReference type="InterPro" id="IPR038658">
    <property type="entry name" value="SsgB_sf"/>
</dbReference>
<feature type="compositionally biased region" description="Basic and acidic residues" evidence="7">
    <location>
        <begin position="46"/>
        <end position="61"/>
    </location>
</feature>
<dbReference type="GO" id="GO:0030428">
    <property type="term" value="C:cell septum"/>
    <property type="evidence" value="ECO:0007669"/>
    <property type="project" value="UniProtKB-SubCell"/>
</dbReference>